<comment type="similarity">
    <text evidence="1">Belongs to the Iojap/RsfS family.</text>
</comment>
<keyword evidence="2" id="KW-1133">Transmembrane helix</keyword>
<feature type="transmembrane region" description="Helical" evidence="2">
    <location>
        <begin position="107"/>
        <end position="128"/>
    </location>
</feature>
<dbReference type="PANTHER" id="PTHR21043">
    <property type="entry name" value="IOJAP SUPERFAMILY ORTHOLOG"/>
    <property type="match status" value="1"/>
</dbReference>
<gene>
    <name evidence="3" type="ORF">K7X08_006268</name>
</gene>
<keyword evidence="2" id="KW-0812">Transmembrane</keyword>
<evidence type="ECO:0000256" key="1">
    <source>
        <dbReference type="ARBA" id="ARBA00010574"/>
    </source>
</evidence>
<evidence type="ECO:0000313" key="4">
    <source>
        <dbReference type="Proteomes" id="UP001152561"/>
    </source>
</evidence>
<dbReference type="OrthoDB" id="21330at2759"/>
<dbReference type="GO" id="GO:0043023">
    <property type="term" value="F:ribosomal large subunit binding"/>
    <property type="evidence" value="ECO:0007669"/>
    <property type="project" value="TreeGrafter"/>
</dbReference>
<dbReference type="GO" id="GO:0017148">
    <property type="term" value="P:negative regulation of translation"/>
    <property type="evidence" value="ECO:0007669"/>
    <property type="project" value="TreeGrafter"/>
</dbReference>
<keyword evidence="4" id="KW-1185">Reference proteome</keyword>
<evidence type="ECO:0000256" key="2">
    <source>
        <dbReference type="SAM" id="Phobius"/>
    </source>
</evidence>
<dbReference type="Pfam" id="PF02410">
    <property type="entry name" value="RsfS"/>
    <property type="match status" value="1"/>
</dbReference>
<dbReference type="PANTHER" id="PTHR21043:SF0">
    <property type="entry name" value="MITOCHONDRIAL ASSEMBLY OF RIBOSOMAL LARGE SUBUNIT PROTEIN 1"/>
    <property type="match status" value="1"/>
</dbReference>
<keyword evidence="2" id="KW-0472">Membrane</keyword>
<dbReference type="EMBL" id="JAJAGQ010000002">
    <property type="protein sequence ID" value="KAJ8569691.1"/>
    <property type="molecule type" value="Genomic_DNA"/>
</dbReference>
<dbReference type="AlphaFoldDB" id="A0A9Q1MV53"/>
<protein>
    <submittedName>
        <fullName evidence="3">Uncharacterized protein</fullName>
    </submittedName>
</protein>
<dbReference type="GO" id="GO:0090071">
    <property type="term" value="P:negative regulation of ribosome biogenesis"/>
    <property type="evidence" value="ECO:0007669"/>
    <property type="project" value="TreeGrafter"/>
</dbReference>
<proteinExistence type="inferred from homology"/>
<dbReference type="InterPro" id="IPR004394">
    <property type="entry name" value="Iojap/RsfS/C7orf30"/>
</dbReference>
<feature type="transmembrane region" description="Helical" evidence="2">
    <location>
        <begin position="23"/>
        <end position="49"/>
    </location>
</feature>
<dbReference type="SUPFAM" id="SSF81301">
    <property type="entry name" value="Nucleotidyltransferase"/>
    <property type="match status" value="1"/>
</dbReference>
<dbReference type="InterPro" id="IPR043519">
    <property type="entry name" value="NT_sf"/>
</dbReference>
<name>A0A9Q1MV53_9SOLA</name>
<organism evidence="3 4">
    <name type="scientific">Anisodus acutangulus</name>
    <dbReference type="NCBI Taxonomy" id="402998"/>
    <lineage>
        <taxon>Eukaryota</taxon>
        <taxon>Viridiplantae</taxon>
        <taxon>Streptophyta</taxon>
        <taxon>Embryophyta</taxon>
        <taxon>Tracheophyta</taxon>
        <taxon>Spermatophyta</taxon>
        <taxon>Magnoliopsida</taxon>
        <taxon>eudicotyledons</taxon>
        <taxon>Gunneridae</taxon>
        <taxon>Pentapetalae</taxon>
        <taxon>asterids</taxon>
        <taxon>lamiids</taxon>
        <taxon>Solanales</taxon>
        <taxon>Solanaceae</taxon>
        <taxon>Solanoideae</taxon>
        <taxon>Hyoscyameae</taxon>
        <taxon>Anisodus</taxon>
    </lineage>
</organism>
<evidence type="ECO:0000313" key="3">
    <source>
        <dbReference type="EMBL" id="KAJ8569691.1"/>
    </source>
</evidence>
<dbReference type="Gene3D" id="3.30.460.10">
    <property type="entry name" value="Beta Polymerase, domain 2"/>
    <property type="match status" value="1"/>
</dbReference>
<accession>A0A9Q1MV53</accession>
<dbReference type="Proteomes" id="UP001152561">
    <property type="component" value="Unassembled WGS sequence"/>
</dbReference>
<comment type="caution">
    <text evidence="3">The sequence shown here is derived from an EMBL/GenBank/DDBJ whole genome shotgun (WGS) entry which is preliminary data.</text>
</comment>
<sequence>MEGLCGISSAIHSFFPFPFLTGFLLRIIHVTSGLVRLVLLSTQFSVFVLRDHVGRKKRWATLSFSFFCVDSSIIPSCSQIKLLMGSIIIPSNRIDYSLRVSHQVKQYIAVIAVAALAGSSLLIGMVYVKIYRKTEQKVASHLSASSDQSHPPGPGNSGFSGIHVDKSVDFSYEELFESTNDFSIRIRLDEVKQKQKGSKRMLLPSVEGQEGRNWIVIDSGKLVIHALDEKVRAHYNLEKLWSTDTSNQDHGLVQGQDLEKAFLKVRPKNNSKKTALYKCLTYDLQHGKSAVMLADKSNLFMEVVSFRNTRGFTFQFGDCY</sequence>
<reference evidence="4" key="1">
    <citation type="journal article" date="2023" name="Proc. Natl. Acad. Sci. U.S.A.">
        <title>Genomic and structural basis for evolution of tropane alkaloid biosynthesis.</title>
        <authorList>
            <person name="Wanga Y.-J."/>
            <person name="Taina T."/>
            <person name="Yua J.-Y."/>
            <person name="Lia J."/>
            <person name="Xua B."/>
            <person name="Chenc J."/>
            <person name="D'Auriad J.C."/>
            <person name="Huanga J.-P."/>
            <person name="Huanga S.-X."/>
        </authorList>
    </citation>
    <scope>NUCLEOTIDE SEQUENCE [LARGE SCALE GENOMIC DNA]</scope>
    <source>
        <strain evidence="4">cv. KIB-2019</strain>
    </source>
</reference>